<evidence type="ECO:0000313" key="1">
    <source>
        <dbReference type="EMBL" id="MBD2150292.1"/>
    </source>
</evidence>
<dbReference type="EMBL" id="JACJPY010000023">
    <property type="protein sequence ID" value="MBD2150292.1"/>
    <property type="molecule type" value="Genomic_DNA"/>
</dbReference>
<keyword evidence="2" id="KW-1185">Reference proteome</keyword>
<name>A0A926Z647_9CYAN</name>
<evidence type="ECO:0000313" key="2">
    <source>
        <dbReference type="Proteomes" id="UP000631421"/>
    </source>
</evidence>
<reference evidence="1" key="1">
    <citation type="journal article" date="2015" name="ISME J.">
        <title>Draft Genome Sequence of Streptomyces incarnatus NRRL8089, which Produces the Nucleoside Antibiotic Sinefungin.</title>
        <authorList>
            <person name="Oshima K."/>
            <person name="Hattori M."/>
            <person name="Shimizu H."/>
            <person name="Fukuda K."/>
            <person name="Nemoto M."/>
            <person name="Inagaki K."/>
            <person name="Tamura T."/>
        </authorList>
    </citation>
    <scope>NUCLEOTIDE SEQUENCE</scope>
    <source>
        <strain evidence="1">FACHB-1277</strain>
    </source>
</reference>
<protein>
    <submittedName>
        <fullName evidence="1">Uncharacterized protein</fullName>
    </submittedName>
</protein>
<organism evidence="1 2">
    <name type="scientific">Pseudanabaena cinerea FACHB-1277</name>
    <dbReference type="NCBI Taxonomy" id="2949581"/>
    <lineage>
        <taxon>Bacteria</taxon>
        <taxon>Bacillati</taxon>
        <taxon>Cyanobacteriota</taxon>
        <taxon>Cyanophyceae</taxon>
        <taxon>Pseudanabaenales</taxon>
        <taxon>Pseudanabaenaceae</taxon>
        <taxon>Pseudanabaena</taxon>
        <taxon>Pseudanabaena cinerea</taxon>
    </lineage>
</organism>
<gene>
    <name evidence="1" type="ORF">H6F44_09200</name>
</gene>
<comment type="caution">
    <text evidence="1">The sequence shown here is derived from an EMBL/GenBank/DDBJ whole genome shotgun (WGS) entry which is preliminary data.</text>
</comment>
<accession>A0A926Z647</accession>
<proteinExistence type="predicted"/>
<dbReference type="Proteomes" id="UP000631421">
    <property type="component" value="Unassembled WGS sequence"/>
</dbReference>
<dbReference type="AlphaFoldDB" id="A0A926Z647"/>
<dbReference type="RefSeq" id="WP_190350659.1">
    <property type="nucleotide sequence ID" value="NZ_JACJPY010000023.1"/>
</dbReference>
<reference evidence="1" key="2">
    <citation type="submission" date="2020-08" db="EMBL/GenBank/DDBJ databases">
        <authorList>
            <person name="Chen M."/>
            <person name="Teng W."/>
            <person name="Zhao L."/>
            <person name="Hu C."/>
            <person name="Zhou Y."/>
            <person name="Han B."/>
            <person name="Song L."/>
            <person name="Shu W."/>
        </authorList>
    </citation>
    <scope>NUCLEOTIDE SEQUENCE</scope>
    <source>
        <strain evidence="1">FACHB-1277</strain>
    </source>
</reference>
<sequence>MSSRKPYVCKSGDRPNPIAAGQCIVLDRIIWREFEDILEDLGEHRHFHIAY</sequence>